<keyword evidence="10" id="KW-0408">Iron</keyword>
<dbReference type="InterPro" id="IPR011577">
    <property type="entry name" value="Cyt_b561_bac/Ni-Hgenase"/>
</dbReference>
<protein>
    <submittedName>
        <fullName evidence="15">Cytochrome b</fullName>
    </submittedName>
</protein>
<evidence type="ECO:0000259" key="14">
    <source>
        <dbReference type="Pfam" id="PF01292"/>
    </source>
</evidence>
<evidence type="ECO:0000256" key="1">
    <source>
        <dbReference type="ARBA" id="ARBA00001970"/>
    </source>
</evidence>
<reference evidence="15 16" key="1">
    <citation type="submission" date="2022-01" db="EMBL/GenBank/DDBJ databases">
        <title>Paraglaciecola sp. G1-23.</title>
        <authorList>
            <person name="Jin M.S."/>
            <person name="Han D.M."/>
            <person name="Kim H.M."/>
            <person name="Jeon C.O."/>
        </authorList>
    </citation>
    <scope>NUCLEOTIDE SEQUENCE [LARGE SCALE GENOMIC DNA]</scope>
    <source>
        <strain evidence="15 16">G1-23</strain>
    </source>
</reference>
<gene>
    <name evidence="15" type="ORF">L0668_08730</name>
</gene>
<name>A0ABS9D863_9ALTE</name>
<proteinExistence type="inferred from homology"/>
<evidence type="ECO:0000256" key="10">
    <source>
        <dbReference type="ARBA" id="ARBA00023004"/>
    </source>
</evidence>
<evidence type="ECO:0000256" key="13">
    <source>
        <dbReference type="SAM" id="Phobius"/>
    </source>
</evidence>
<evidence type="ECO:0000256" key="11">
    <source>
        <dbReference type="ARBA" id="ARBA00023136"/>
    </source>
</evidence>
<keyword evidence="3" id="KW-0813">Transport</keyword>
<dbReference type="RefSeq" id="WP_235311838.1">
    <property type="nucleotide sequence ID" value="NZ_JAKGAS010000004.1"/>
</dbReference>
<feature type="transmembrane region" description="Helical" evidence="13">
    <location>
        <begin position="87"/>
        <end position="109"/>
    </location>
</feature>
<dbReference type="PANTHER" id="PTHR30529:SF1">
    <property type="entry name" value="CYTOCHROME B561 HOMOLOG 2"/>
    <property type="match status" value="1"/>
</dbReference>
<keyword evidence="16" id="KW-1185">Reference proteome</keyword>
<evidence type="ECO:0000256" key="3">
    <source>
        <dbReference type="ARBA" id="ARBA00022448"/>
    </source>
</evidence>
<keyword evidence="6 13" id="KW-0812">Transmembrane</keyword>
<accession>A0ABS9D863</accession>
<evidence type="ECO:0000256" key="5">
    <source>
        <dbReference type="ARBA" id="ARBA00022617"/>
    </source>
</evidence>
<dbReference type="Proteomes" id="UP001521137">
    <property type="component" value="Unassembled WGS sequence"/>
</dbReference>
<feature type="transmembrane region" description="Helical" evidence="13">
    <location>
        <begin position="47"/>
        <end position="66"/>
    </location>
</feature>
<dbReference type="InterPro" id="IPR052168">
    <property type="entry name" value="Cytochrome_b561_oxidase"/>
</dbReference>
<dbReference type="EMBL" id="JAKGAS010000004">
    <property type="protein sequence ID" value="MCF2948187.1"/>
    <property type="molecule type" value="Genomic_DNA"/>
</dbReference>
<evidence type="ECO:0000256" key="9">
    <source>
        <dbReference type="ARBA" id="ARBA00022989"/>
    </source>
</evidence>
<evidence type="ECO:0000256" key="7">
    <source>
        <dbReference type="ARBA" id="ARBA00022723"/>
    </source>
</evidence>
<keyword evidence="11 13" id="KW-0472">Membrane</keyword>
<keyword evidence="8" id="KW-0249">Electron transport</keyword>
<evidence type="ECO:0000313" key="15">
    <source>
        <dbReference type="EMBL" id="MCF2948187.1"/>
    </source>
</evidence>
<comment type="similarity">
    <text evidence="12">Belongs to the cytochrome b561 family.</text>
</comment>
<feature type="transmembrane region" description="Helical" evidence="13">
    <location>
        <begin position="15"/>
        <end position="35"/>
    </location>
</feature>
<evidence type="ECO:0000256" key="8">
    <source>
        <dbReference type="ARBA" id="ARBA00022982"/>
    </source>
</evidence>
<keyword evidence="5" id="KW-0349">Heme</keyword>
<keyword evidence="9 13" id="KW-1133">Transmembrane helix</keyword>
<evidence type="ECO:0000256" key="4">
    <source>
        <dbReference type="ARBA" id="ARBA00022475"/>
    </source>
</evidence>
<evidence type="ECO:0000256" key="2">
    <source>
        <dbReference type="ARBA" id="ARBA00004651"/>
    </source>
</evidence>
<evidence type="ECO:0000313" key="16">
    <source>
        <dbReference type="Proteomes" id="UP001521137"/>
    </source>
</evidence>
<dbReference type="Pfam" id="PF01292">
    <property type="entry name" value="Ni_hydr_CYTB"/>
    <property type="match status" value="1"/>
</dbReference>
<feature type="domain" description="Cytochrome b561 bacterial/Ni-hydrogenase" evidence="14">
    <location>
        <begin position="9"/>
        <end position="177"/>
    </location>
</feature>
<evidence type="ECO:0000256" key="12">
    <source>
        <dbReference type="ARBA" id="ARBA00037975"/>
    </source>
</evidence>
<dbReference type="PANTHER" id="PTHR30529">
    <property type="entry name" value="CYTOCHROME B561"/>
    <property type="match status" value="1"/>
</dbReference>
<feature type="transmembrane region" description="Helical" evidence="13">
    <location>
        <begin position="145"/>
        <end position="162"/>
    </location>
</feature>
<comment type="cofactor">
    <cofactor evidence="1">
        <name>heme b</name>
        <dbReference type="ChEBI" id="CHEBI:60344"/>
    </cofactor>
</comment>
<dbReference type="SUPFAM" id="SSF81342">
    <property type="entry name" value="Transmembrane di-heme cytochromes"/>
    <property type="match status" value="1"/>
</dbReference>
<comment type="caution">
    <text evidence="15">The sequence shown here is derived from an EMBL/GenBank/DDBJ whole genome shotgun (WGS) entry which is preliminary data.</text>
</comment>
<dbReference type="InterPro" id="IPR016174">
    <property type="entry name" value="Di-haem_cyt_TM"/>
</dbReference>
<sequence length="182" mass="20654">MLKNSNNQFGLISKLVHWISALMLLTLFAVGFWMVDLSYYSEWYRVAPYYHKAFGLLLFALTLFRITWKFATPQPDTIAKSSTERTFARLGHIALYIAMLVIMMSGYLISTADGRGIELFSIVTIPSMGELIPNQEDVAGVIHEYAAYTIMVLIVGHITAALKHHFIDKDETLTRMTKTPRS</sequence>
<evidence type="ECO:0000256" key="6">
    <source>
        <dbReference type="ARBA" id="ARBA00022692"/>
    </source>
</evidence>
<comment type="subcellular location">
    <subcellularLocation>
        <location evidence="2">Cell membrane</location>
        <topology evidence="2">Multi-pass membrane protein</topology>
    </subcellularLocation>
</comment>
<keyword evidence="4" id="KW-1003">Cell membrane</keyword>
<dbReference type="Gene3D" id="1.20.950.20">
    <property type="entry name" value="Transmembrane di-heme cytochromes, Chain C"/>
    <property type="match status" value="2"/>
</dbReference>
<organism evidence="15 16">
    <name type="scientific">Paraglaciecola algarum</name>
    <dbReference type="NCBI Taxonomy" id="3050085"/>
    <lineage>
        <taxon>Bacteria</taxon>
        <taxon>Pseudomonadati</taxon>
        <taxon>Pseudomonadota</taxon>
        <taxon>Gammaproteobacteria</taxon>
        <taxon>Alteromonadales</taxon>
        <taxon>Alteromonadaceae</taxon>
        <taxon>Paraglaciecola</taxon>
    </lineage>
</organism>
<keyword evidence="7" id="KW-0479">Metal-binding</keyword>